<dbReference type="AlphaFoldDB" id="A0A3A2Z6X1"/>
<evidence type="ECO:0000313" key="1">
    <source>
        <dbReference type="EMBL" id="RJE18829.1"/>
    </source>
</evidence>
<reference evidence="2" key="1">
    <citation type="submission" date="2017-02" db="EMBL/GenBank/DDBJ databases">
        <authorList>
            <person name="Tafer H."/>
            <person name="Lopandic K."/>
        </authorList>
    </citation>
    <scope>NUCLEOTIDE SEQUENCE [LARGE SCALE GENOMIC DNA]</scope>
    <source>
        <strain evidence="2">CBS 366.77</strain>
    </source>
</reference>
<dbReference type="EMBL" id="MVGC01000486">
    <property type="protein sequence ID" value="RJE18829.1"/>
    <property type="molecule type" value="Genomic_DNA"/>
</dbReference>
<sequence length="366" mass="40895">MSGISANFGCNMYYSSSPDSYKSENDTQTSLLVERPARHGFSANGEYLLETQNWHELEDLVSVNKIAIQTLPQPDKEIYLLSSTEIHVASMWAFRGQFKLALSSLLTAHSLKQAENPVDLPNTCWIEDNLATIYGCLGDFDIAVKWAERSRATWRAWSESSGAEFQCPPLLKLTHGRILLYAGRLDEARSLLNEALDGLLNAVPFVWAPAATCKFTIGRLLMYQGDYNNAESMLLECQSIWLQGDKSRALDFNGIIEYHLGCCALMQGNVDAALDHLKEATVISSIHKDTHPAKYARCRFKLSEALRQAHGQEAEADLELANARALYLEIVSKTCPTPEGPAEFPIKPLDQVHEKDFDSLIHISQR</sequence>
<dbReference type="InterPro" id="IPR011990">
    <property type="entry name" value="TPR-like_helical_dom_sf"/>
</dbReference>
<dbReference type="Pfam" id="PF13374">
    <property type="entry name" value="TPR_10"/>
    <property type="match status" value="1"/>
</dbReference>
<dbReference type="Gene3D" id="1.25.40.10">
    <property type="entry name" value="Tetratricopeptide repeat domain"/>
    <property type="match status" value="1"/>
</dbReference>
<keyword evidence="2" id="KW-1185">Reference proteome</keyword>
<name>A0A3A2Z6X1_9EURO</name>
<organism evidence="1 2">
    <name type="scientific">Aspergillus sclerotialis</name>
    <dbReference type="NCBI Taxonomy" id="2070753"/>
    <lineage>
        <taxon>Eukaryota</taxon>
        <taxon>Fungi</taxon>
        <taxon>Dikarya</taxon>
        <taxon>Ascomycota</taxon>
        <taxon>Pezizomycotina</taxon>
        <taxon>Eurotiomycetes</taxon>
        <taxon>Eurotiomycetidae</taxon>
        <taxon>Eurotiales</taxon>
        <taxon>Aspergillaceae</taxon>
        <taxon>Aspergillus</taxon>
        <taxon>Aspergillus subgen. Polypaecilum</taxon>
    </lineage>
</organism>
<gene>
    <name evidence="1" type="ORF">PHISCL_08830</name>
</gene>
<evidence type="ECO:0008006" key="3">
    <source>
        <dbReference type="Google" id="ProtNLM"/>
    </source>
</evidence>
<accession>A0A3A2Z6X1</accession>
<evidence type="ECO:0000313" key="2">
    <source>
        <dbReference type="Proteomes" id="UP000266188"/>
    </source>
</evidence>
<protein>
    <recommendedName>
        <fullName evidence="3">Tetratricopeptide repeat protein</fullName>
    </recommendedName>
</protein>
<dbReference type="InterPro" id="IPR019734">
    <property type="entry name" value="TPR_rpt"/>
</dbReference>
<dbReference type="Pfam" id="PF13181">
    <property type="entry name" value="TPR_8"/>
    <property type="match status" value="1"/>
</dbReference>
<comment type="caution">
    <text evidence="1">The sequence shown here is derived from an EMBL/GenBank/DDBJ whole genome shotgun (WGS) entry which is preliminary data.</text>
</comment>
<proteinExistence type="predicted"/>
<dbReference type="SUPFAM" id="SSF48452">
    <property type="entry name" value="TPR-like"/>
    <property type="match status" value="2"/>
</dbReference>
<dbReference type="OrthoDB" id="6161812at2759"/>
<dbReference type="Proteomes" id="UP000266188">
    <property type="component" value="Unassembled WGS sequence"/>
</dbReference>